<feature type="domain" description="NADP-dependent oxidoreductase" evidence="2">
    <location>
        <begin position="78"/>
        <end position="266"/>
    </location>
</feature>
<dbReference type="Pfam" id="PF00248">
    <property type="entry name" value="Aldo_ket_red"/>
    <property type="match status" value="1"/>
</dbReference>
<dbReference type="HOGENOM" id="CLU_023205_3_3_7"/>
<dbReference type="PANTHER" id="PTHR43312:SF1">
    <property type="entry name" value="NADP-DEPENDENT OXIDOREDUCTASE DOMAIN-CONTAINING PROTEIN"/>
    <property type="match status" value="1"/>
</dbReference>
<evidence type="ECO:0000313" key="3">
    <source>
        <dbReference type="EMBL" id="EIG54437.1"/>
    </source>
</evidence>
<dbReference type="InterPro" id="IPR036812">
    <property type="entry name" value="NAD(P)_OxRdtase_dom_sf"/>
</dbReference>
<dbReference type="eggNOG" id="COG1453">
    <property type="taxonomic scope" value="Bacteria"/>
</dbReference>
<dbReference type="GO" id="GO:0051536">
    <property type="term" value="F:iron-sulfur cluster binding"/>
    <property type="evidence" value="ECO:0007669"/>
    <property type="project" value="UniProtKB-KW"/>
</dbReference>
<dbReference type="OrthoDB" id="5523216at2"/>
<evidence type="ECO:0000259" key="2">
    <source>
        <dbReference type="Pfam" id="PF00248"/>
    </source>
</evidence>
<dbReference type="Gene3D" id="3.20.20.100">
    <property type="entry name" value="NADP-dependent oxidoreductase domain"/>
    <property type="match status" value="1"/>
</dbReference>
<sequence>MAQEKGTGFSRRALMKTLGLGGLAVAGLGLPAPVLAAAGEPAKDAPGVMPRRTLGKTGLEVSILNLGGMFDTINNQLLLKQALAWGINFWDTAEAYGNGLSEEGYGRFFARNPEARKQIVVTTKVVPKEGRFDERLDAALSRLKTDYVDLFYLHGIAGISEMDGHARDWAEAKKKAGKIKFIGFSTHNNMEDCLLGASKLDWIDAAMVSYNFRLMHEPKMQAAMAACVKAGIGLVAMKTQGGGPVKSDSQAELDMAGRFLEKGFTDKQAKLKAVWANPDIASVCSQMPNLTILAANVAAARDVTALAREDFETLTRFAEATKSDYCAGCASVCGPAMGGVLPVADVMRAMMYYKDYGETELARELYASLPAVLREAPGSLDFSRAEAACPRGLSIAAIAAEAATLLA</sequence>
<evidence type="ECO:0000256" key="1">
    <source>
        <dbReference type="ARBA" id="ARBA00023014"/>
    </source>
</evidence>
<dbReference type="EMBL" id="JH600068">
    <property type="protein sequence ID" value="EIG54437.1"/>
    <property type="molecule type" value="Genomic_DNA"/>
</dbReference>
<accession>I2Q3T1</accession>
<dbReference type="AlphaFoldDB" id="I2Q3T1"/>
<dbReference type="STRING" id="596152.DesU5LDRAFT_2792"/>
<dbReference type="PROSITE" id="PS51318">
    <property type="entry name" value="TAT"/>
    <property type="match status" value="1"/>
</dbReference>
<dbReference type="CDD" id="cd19105">
    <property type="entry name" value="AKR_unchar"/>
    <property type="match status" value="1"/>
</dbReference>
<keyword evidence="1" id="KW-0411">Iron-sulfur</keyword>
<reference evidence="3" key="1">
    <citation type="submission" date="2011-11" db="EMBL/GenBank/DDBJ databases">
        <title>Improved High-Quality Draft sequence of Desulfovibrio sp. U5L.</title>
        <authorList>
            <consortium name="US DOE Joint Genome Institute"/>
            <person name="Lucas S."/>
            <person name="Han J."/>
            <person name="Lapidus A."/>
            <person name="Cheng J.-F."/>
            <person name="Goodwin L."/>
            <person name="Pitluck S."/>
            <person name="Peters L."/>
            <person name="Ovchinnikova G."/>
            <person name="Held B."/>
            <person name="Detter J.C."/>
            <person name="Han C."/>
            <person name="Tapia R."/>
            <person name="Land M."/>
            <person name="Hauser L."/>
            <person name="Kyrpides N."/>
            <person name="Ivanova N."/>
            <person name="Pagani I."/>
            <person name="Gabster J."/>
            <person name="Walker C."/>
            <person name="Stolyar S."/>
            <person name="Stahl D."/>
            <person name="Arkin A."/>
            <person name="Dehal P."/>
            <person name="Hazen T."/>
            <person name="Woyke T."/>
        </authorList>
    </citation>
    <scope>NUCLEOTIDE SEQUENCE [LARGE SCALE GENOMIC DNA]</scope>
    <source>
        <strain evidence="3">U5L</strain>
    </source>
</reference>
<keyword evidence="1" id="KW-0408">Iron</keyword>
<dbReference type="SUPFAM" id="SSF51430">
    <property type="entry name" value="NAD(P)-linked oxidoreductase"/>
    <property type="match status" value="1"/>
</dbReference>
<name>I2Q3T1_9BACT</name>
<gene>
    <name evidence="3" type="ORF">DesU5LDRAFT_2792</name>
</gene>
<dbReference type="InterPro" id="IPR006311">
    <property type="entry name" value="TAT_signal"/>
</dbReference>
<protein>
    <submittedName>
        <fullName evidence="3">Putative oxidoreductase of aldo/keto reductase family</fullName>
    </submittedName>
</protein>
<organism evidence="3">
    <name type="scientific">Desulfovibrio sp. U5L</name>
    <dbReference type="NCBI Taxonomy" id="596152"/>
    <lineage>
        <taxon>Bacteria</taxon>
        <taxon>Pseudomonadati</taxon>
        <taxon>Thermodesulfobacteriota</taxon>
        <taxon>Desulfovibrionia</taxon>
        <taxon>Desulfovibrionales</taxon>
        <taxon>Desulfovibrionaceae</taxon>
        <taxon>Desulfovibrio</taxon>
    </lineage>
</organism>
<dbReference type="InterPro" id="IPR053135">
    <property type="entry name" value="AKR2_Oxidoreductase"/>
</dbReference>
<keyword evidence="1" id="KW-0479">Metal-binding</keyword>
<dbReference type="InterPro" id="IPR023210">
    <property type="entry name" value="NADP_OxRdtase_dom"/>
</dbReference>
<dbReference type="PANTHER" id="PTHR43312">
    <property type="entry name" value="D-THREO-ALDOSE 1-DEHYDROGENASE"/>
    <property type="match status" value="1"/>
</dbReference>
<proteinExistence type="predicted"/>